<dbReference type="SFLD" id="SFLDS00003">
    <property type="entry name" value="Haloacid_Dehalogenase"/>
    <property type="match status" value="1"/>
</dbReference>
<feature type="transmembrane region" description="Helical" evidence="9">
    <location>
        <begin position="267"/>
        <end position="293"/>
    </location>
</feature>
<dbReference type="SUPFAM" id="SSF81660">
    <property type="entry name" value="Metal cation-transporting ATPase, ATP-binding domain N"/>
    <property type="match status" value="1"/>
</dbReference>
<evidence type="ECO:0000259" key="10">
    <source>
        <dbReference type="SMART" id="SM00831"/>
    </source>
</evidence>
<evidence type="ECO:0000256" key="6">
    <source>
        <dbReference type="ARBA" id="ARBA00022989"/>
    </source>
</evidence>
<evidence type="ECO:0000256" key="3">
    <source>
        <dbReference type="ARBA" id="ARBA00022741"/>
    </source>
</evidence>
<evidence type="ECO:0000256" key="5">
    <source>
        <dbReference type="ARBA" id="ARBA00022967"/>
    </source>
</evidence>
<dbReference type="PRINTS" id="PR00119">
    <property type="entry name" value="CATATPASE"/>
</dbReference>
<evidence type="ECO:0000256" key="1">
    <source>
        <dbReference type="ARBA" id="ARBA00004141"/>
    </source>
</evidence>
<feature type="transmembrane region" description="Helical" evidence="9">
    <location>
        <begin position="762"/>
        <end position="782"/>
    </location>
</feature>
<dbReference type="SFLD" id="SFLDF00027">
    <property type="entry name" value="p-type_atpase"/>
    <property type="match status" value="1"/>
</dbReference>
<dbReference type="GO" id="GO:0016887">
    <property type="term" value="F:ATP hydrolysis activity"/>
    <property type="evidence" value="ECO:0007669"/>
    <property type="project" value="InterPro"/>
</dbReference>
<dbReference type="EC" id="3.6.3.8" evidence="11"/>
<evidence type="ECO:0000256" key="9">
    <source>
        <dbReference type="SAM" id="Phobius"/>
    </source>
</evidence>
<dbReference type="Pfam" id="PF00122">
    <property type="entry name" value="E1-E2_ATPase"/>
    <property type="match status" value="1"/>
</dbReference>
<dbReference type="PANTHER" id="PTHR42861">
    <property type="entry name" value="CALCIUM-TRANSPORTING ATPASE"/>
    <property type="match status" value="1"/>
</dbReference>
<feature type="domain" description="Cation-transporting P-type ATPase N-terminal" evidence="10">
    <location>
        <begin position="25"/>
        <end position="98"/>
    </location>
</feature>
<dbReference type="SUPFAM" id="SSF56784">
    <property type="entry name" value="HAD-like"/>
    <property type="match status" value="1"/>
</dbReference>
<name>A0A075G0G7_9EURY</name>
<organism evidence="11">
    <name type="scientific">uncultured marine group II/III euryarchaeote AD1000_65_C10</name>
    <dbReference type="NCBI Taxonomy" id="1457794"/>
    <lineage>
        <taxon>Archaea</taxon>
        <taxon>Methanobacteriati</taxon>
        <taxon>Methanobacteriota</taxon>
        <taxon>environmental samples</taxon>
    </lineage>
</organism>
<dbReference type="InterPro" id="IPR036412">
    <property type="entry name" value="HAD-like_sf"/>
</dbReference>
<dbReference type="InterPro" id="IPR018303">
    <property type="entry name" value="ATPase_P-typ_P_site"/>
</dbReference>
<dbReference type="GO" id="GO:0016020">
    <property type="term" value="C:membrane"/>
    <property type="evidence" value="ECO:0007669"/>
    <property type="project" value="UniProtKB-SubCell"/>
</dbReference>
<keyword evidence="7 9" id="KW-0472">Membrane</keyword>
<dbReference type="SFLD" id="SFLDG00002">
    <property type="entry name" value="C1.7:_P-type_atpase_like"/>
    <property type="match status" value="1"/>
</dbReference>
<feature type="transmembrane region" description="Helical" evidence="9">
    <location>
        <begin position="809"/>
        <end position="833"/>
    </location>
</feature>
<dbReference type="Pfam" id="PF00689">
    <property type="entry name" value="Cation_ATPase_C"/>
    <property type="match status" value="1"/>
</dbReference>
<sequence length="980" mass="108027">MLPMGERMPSLDSRRKSDSDSAEPLWHSIPLDDVFSNLNTTVDGLSTEEVIRRRETYGENKLEGKKPRHPFFKMLDHFRDPMVYLLLFAAIIAFIADREDLGTPIFICIALTLNAVLSYIQEAKAERAMDSLKKLLVCHCIVLRDGMEHRLSIEEVVPGDIVWLEDGLNVPADIRLLEVHQLSINESSLTGESNVVYKEIEPSEEDSILQEMTNMAFMGTVVSSGRGLGVVIKTGMGTRVGDIATGLSEVETPKTPLEIKLGSLGRYLAMIAIISAIVIVGSTISLAILNGVTGTELNEIIADQFIIAVVIFVAIVPEGLPIILVITLAIGMQNMSARNAIVSRMKVVETLGSATIICTDKTGTLTRNEMSVRSFFCGDELYSVSGSGFDPTYGKLRIDKKDINEQDFAELKVQKGFKLAMACSLLCQNSNVRKIDNEWRGIGNPTDIASAVFGWKMMESVDSFRRNHPRFREYTFDRERKRMTTIHEYEGERWVFSKGAIGPYLSRISHVVENGRVIPIGDNHRNRIGDVNLQMATQALRVIALTARPLSGEEDMEDVDSVESGLIFLGLIGIMDPPRKEVANAISMCDAAGVRVMMITGDQQMTAMAIGDEIGIIKDDSEFLTGKQLQNLSDDELDLKLEKVVMFSRVTPDQKLRIVTRLQSIGHVVAMTGDGDNDAPALSRANIGIAMGIAGTDVARDAADMVLKDDDFSSIVGSIEEGRKIYLNIRNFVRYQISTNVAAVLLIITATLILGWELPMTATQLLVINILMDGPPALALGIEKRHGDVMNEPPRALSEPLPNVMDKRVIGFLGVVMVLGTLAIFSLAGGGLISGDACHGVDMETSPEFFLENGECNLETWDNNAQSKFEYARTMAFATFIMFQLFNVVNSRSIDKSAFELGIFQNMFISASFAISLVLLVSIVQGSLTLVPIIGITVGSFLSTIPLELTDWMVVFLIASSVFWIEEFRKFILKFKRAKN</sequence>
<feature type="transmembrane region" description="Helical" evidence="9">
    <location>
        <begin position="78"/>
        <end position="95"/>
    </location>
</feature>
<dbReference type="InterPro" id="IPR023299">
    <property type="entry name" value="ATPase_P-typ_cyto_dom_N"/>
</dbReference>
<keyword evidence="2 9" id="KW-0812">Transmembrane</keyword>
<dbReference type="SMART" id="SM00831">
    <property type="entry name" value="Cation_ATPase_N"/>
    <property type="match status" value="1"/>
</dbReference>
<evidence type="ECO:0000256" key="4">
    <source>
        <dbReference type="ARBA" id="ARBA00022840"/>
    </source>
</evidence>
<accession>A0A075G0G7</accession>
<dbReference type="NCBIfam" id="TIGR01494">
    <property type="entry name" value="ATPase_P-type"/>
    <property type="match status" value="2"/>
</dbReference>
<dbReference type="InterPro" id="IPR044492">
    <property type="entry name" value="P_typ_ATPase_HD_dom"/>
</dbReference>
<dbReference type="InterPro" id="IPR008250">
    <property type="entry name" value="ATPase_P-typ_transduc_dom_A_sf"/>
</dbReference>
<feature type="transmembrane region" description="Helical" evidence="9">
    <location>
        <begin position="101"/>
        <end position="120"/>
    </location>
</feature>
<keyword evidence="3" id="KW-0547">Nucleotide-binding</keyword>
<dbReference type="Gene3D" id="2.70.150.10">
    <property type="entry name" value="Calcium-transporting ATPase, cytoplasmic transduction domain A"/>
    <property type="match status" value="1"/>
</dbReference>
<dbReference type="Gene3D" id="3.40.50.1000">
    <property type="entry name" value="HAD superfamily/HAD-like"/>
    <property type="match status" value="1"/>
</dbReference>
<comment type="subcellular location">
    <subcellularLocation>
        <location evidence="1">Membrane</location>
        <topology evidence="1">Multi-pass membrane protein</topology>
    </subcellularLocation>
</comment>
<reference evidence="11" key="1">
    <citation type="journal article" date="2014" name="Genome Biol. Evol.">
        <title>Pangenome evidence for extensive interdomain horizontal transfer affecting lineage core and shell genes in uncultured planktonic thaumarchaeota and euryarchaeota.</title>
        <authorList>
            <person name="Deschamps P."/>
            <person name="Zivanovic Y."/>
            <person name="Moreira D."/>
            <person name="Rodriguez-Valera F."/>
            <person name="Lopez-Garcia P."/>
        </authorList>
    </citation>
    <scope>NUCLEOTIDE SEQUENCE</scope>
</reference>
<dbReference type="Gene3D" id="3.40.1110.10">
    <property type="entry name" value="Calcium-transporting ATPase, cytoplasmic domain N"/>
    <property type="match status" value="1"/>
</dbReference>
<evidence type="ECO:0000313" key="11">
    <source>
        <dbReference type="EMBL" id="AIE95372.1"/>
    </source>
</evidence>
<dbReference type="SUPFAM" id="SSF81653">
    <property type="entry name" value="Calcium ATPase, transduction domain A"/>
    <property type="match status" value="1"/>
</dbReference>
<dbReference type="Pfam" id="PF13246">
    <property type="entry name" value="Cation_ATPase"/>
    <property type="match status" value="1"/>
</dbReference>
<dbReference type="Pfam" id="PF00690">
    <property type="entry name" value="Cation_ATPase_N"/>
    <property type="match status" value="1"/>
</dbReference>
<protein>
    <submittedName>
        <fullName evidence="11">P-type HAD superfamily ATPase</fullName>
        <ecNumber evidence="11">3.6.3.8</ecNumber>
    </submittedName>
</protein>
<dbReference type="EMBL" id="KF900449">
    <property type="protein sequence ID" value="AIE95372.1"/>
    <property type="molecule type" value="Genomic_DNA"/>
</dbReference>
<dbReference type="Gene3D" id="1.20.1110.10">
    <property type="entry name" value="Calcium-transporting ATPase, transmembrane domain"/>
    <property type="match status" value="1"/>
</dbReference>
<dbReference type="InterPro" id="IPR004014">
    <property type="entry name" value="ATPase_P-typ_cation-transptr_N"/>
</dbReference>
<feature type="transmembrane region" description="Helical" evidence="9">
    <location>
        <begin position="901"/>
        <end position="924"/>
    </location>
</feature>
<evidence type="ECO:0000256" key="2">
    <source>
        <dbReference type="ARBA" id="ARBA00022692"/>
    </source>
</evidence>
<keyword evidence="4" id="KW-0067">ATP-binding</keyword>
<feature type="transmembrane region" description="Helical" evidence="9">
    <location>
        <begin position="732"/>
        <end position="756"/>
    </location>
</feature>
<dbReference type="GO" id="GO:0005524">
    <property type="term" value="F:ATP binding"/>
    <property type="evidence" value="ECO:0007669"/>
    <property type="project" value="UniProtKB-KW"/>
</dbReference>
<keyword evidence="11" id="KW-0378">Hydrolase</keyword>
<dbReference type="SUPFAM" id="SSF81665">
    <property type="entry name" value="Calcium ATPase, transmembrane domain M"/>
    <property type="match status" value="1"/>
</dbReference>
<keyword evidence="5" id="KW-1278">Translocase</keyword>
<dbReference type="AlphaFoldDB" id="A0A075G0G7"/>
<feature type="transmembrane region" description="Helical" evidence="9">
    <location>
        <begin position="871"/>
        <end position="889"/>
    </location>
</feature>
<feature type="region of interest" description="Disordered" evidence="8">
    <location>
        <begin position="1"/>
        <end position="22"/>
    </location>
</feature>
<feature type="transmembrane region" description="Helical" evidence="9">
    <location>
        <begin position="305"/>
        <end position="330"/>
    </location>
</feature>
<dbReference type="PRINTS" id="PR00120">
    <property type="entry name" value="HATPASE"/>
</dbReference>
<dbReference type="InterPro" id="IPR001757">
    <property type="entry name" value="P_typ_ATPase"/>
</dbReference>
<keyword evidence="6 9" id="KW-1133">Transmembrane helix</keyword>
<dbReference type="InterPro" id="IPR006068">
    <property type="entry name" value="ATPase_P-typ_cation-transptr_C"/>
</dbReference>
<evidence type="ECO:0000256" key="7">
    <source>
        <dbReference type="ARBA" id="ARBA00023136"/>
    </source>
</evidence>
<dbReference type="InterPro" id="IPR023214">
    <property type="entry name" value="HAD_sf"/>
</dbReference>
<dbReference type="InterPro" id="IPR023298">
    <property type="entry name" value="ATPase_P-typ_TM_dom_sf"/>
</dbReference>
<dbReference type="InterPro" id="IPR059000">
    <property type="entry name" value="ATPase_P-type_domA"/>
</dbReference>
<evidence type="ECO:0000256" key="8">
    <source>
        <dbReference type="SAM" id="MobiDB-lite"/>
    </source>
</evidence>
<proteinExistence type="predicted"/>
<dbReference type="PROSITE" id="PS00154">
    <property type="entry name" value="ATPASE_E1_E2"/>
    <property type="match status" value="1"/>
</dbReference>
<feature type="transmembrane region" description="Helical" evidence="9">
    <location>
        <begin position="944"/>
        <end position="965"/>
    </location>
</feature>